<name>A0ACC2DZW8_DIPCM</name>
<protein>
    <submittedName>
        <fullName evidence="1">Uncharacterized protein</fullName>
    </submittedName>
</protein>
<dbReference type="Proteomes" id="UP001162992">
    <property type="component" value="Chromosome 4"/>
</dbReference>
<reference evidence="2" key="1">
    <citation type="journal article" date="2024" name="Proc. Natl. Acad. Sci. U.S.A.">
        <title>Extraordinary preservation of gene collinearity over three hundred million years revealed in homosporous lycophytes.</title>
        <authorList>
            <person name="Li C."/>
            <person name="Wickell D."/>
            <person name="Kuo L.Y."/>
            <person name="Chen X."/>
            <person name="Nie B."/>
            <person name="Liao X."/>
            <person name="Peng D."/>
            <person name="Ji J."/>
            <person name="Jenkins J."/>
            <person name="Williams M."/>
            <person name="Shu S."/>
            <person name="Plott C."/>
            <person name="Barry K."/>
            <person name="Rajasekar S."/>
            <person name="Grimwood J."/>
            <person name="Han X."/>
            <person name="Sun S."/>
            <person name="Hou Z."/>
            <person name="He W."/>
            <person name="Dai G."/>
            <person name="Sun C."/>
            <person name="Schmutz J."/>
            <person name="Leebens-Mack J.H."/>
            <person name="Li F.W."/>
            <person name="Wang L."/>
        </authorList>
    </citation>
    <scope>NUCLEOTIDE SEQUENCE [LARGE SCALE GENOMIC DNA]</scope>
    <source>
        <strain evidence="2">cv. PW_Plant_1</strain>
    </source>
</reference>
<accession>A0ACC2DZW8</accession>
<comment type="caution">
    <text evidence="1">The sequence shown here is derived from an EMBL/GenBank/DDBJ whole genome shotgun (WGS) entry which is preliminary data.</text>
</comment>
<organism evidence="1 2">
    <name type="scientific">Diphasiastrum complanatum</name>
    <name type="common">Issler's clubmoss</name>
    <name type="synonym">Lycopodium complanatum</name>
    <dbReference type="NCBI Taxonomy" id="34168"/>
    <lineage>
        <taxon>Eukaryota</taxon>
        <taxon>Viridiplantae</taxon>
        <taxon>Streptophyta</taxon>
        <taxon>Embryophyta</taxon>
        <taxon>Tracheophyta</taxon>
        <taxon>Lycopodiopsida</taxon>
        <taxon>Lycopodiales</taxon>
        <taxon>Lycopodiaceae</taxon>
        <taxon>Lycopodioideae</taxon>
        <taxon>Diphasiastrum</taxon>
    </lineage>
</organism>
<dbReference type="EMBL" id="CM055095">
    <property type="protein sequence ID" value="KAJ7559766.1"/>
    <property type="molecule type" value="Genomic_DNA"/>
</dbReference>
<gene>
    <name evidence="1" type="ORF">O6H91_04G100300</name>
</gene>
<sequence>MQCEKLDIHWTKATCSIPRFIQDEINALVKAALDESLGTSQFNHEKIGNWTSTVCEACMKRLTSLDKPFKYAVTCVIMQKNGAGLVTATSCFWDVSTDGSRTIRWENKTMYCIVTVFGMAI</sequence>
<evidence type="ECO:0000313" key="2">
    <source>
        <dbReference type="Proteomes" id="UP001162992"/>
    </source>
</evidence>
<keyword evidence="2" id="KW-1185">Reference proteome</keyword>
<evidence type="ECO:0000313" key="1">
    <source>
        <dbReference type="EMBL" id="KAJ7559766.1"/>
    </source>
</evidence>
<proteinExistence type="predicted"/>